<feature type="compositionally biased region" description="Pro residues" evidence="1">
    <location>
        <begin position="51"/>
        <end position="66"/>
    </location>
</feature>
<feature type="region of interest" description="Disordered" evidence="1">
    <location>
        <begin position="48"/>
        <end position="72"/>
    </location>
</feature>
<gene>
    <name evidence="2" type="ORF">SFRICE_038229</name>
</gene>
<evidence type="ECO:0000256" key="1">
    <source>
        <dbReference type="SAM" id="MobiDB-lite"/>
    </source>
</evidence>
<proteinExistence type="predicted"/>
<name>A0A2H1WLT7_SPOFR</name>
<sequence length="72" mass="7743">MWDSELSAQDMLWDTYMNGRVVEIVTNGRELSGLFCGSDKVLLGYFRTLSSPPPPPGTPHPAPPGTPGGVKL</sequence>
<evidence type="ECO:0000313" key="2">
    <source>
        <dbReference type="EMBL" id="SOQ53394.1"/>
    </source>
</evidence>
<organism evidence="2">
    <name type="scientific">Spodoptera frugiperda</name>
    <name type="common">Fall armyworm</name>
    <dbReference type="NCBI Taxonomy" id="7108"/>
    <lineage>
        <taxon>Eukaryota</taxon>
        <taxon>Metazoa</taxon>
        <taxon>Ecdysozoa</taxon>
        <taxon>Arthropoda</taxon>
        <taxon>Hexapoda</taxon>
        <taxon>Insecta</taxon>
        <taxon>Pterygota</taxon>
        <taxon>Neoptera</taxon>
        <taxon>Endopterygota</taxon>
        <taxon>Lepidoptera</taxon>
        <taxon>Glossata</taxon>
        <taxon>Ditrysia</taxon>
        <taxon>Noctuoidea</taxon>
        <taxon>Noctuidae</taxon>
        <taxon>Amphipyrinae</taxon>
        <taxon>Spodoptera</taxon>
    </lineage>
</organism>
<dbReference type="EMBL" id="ODYU01009160">
    <property type="protein sequence ID" value="SOQ53394.1"/>
    <property type="molecule type" value="Genomic_DNA"/>
</dbReference>
<reference evidence="2" key="1">
    <citation type="submission" date="2016-07" db="EMBL/GenBank/DDBJ databases">
        <authorList>
            <person name="Bretaudeau A."/>
        </authorList>
    </citation>
    <scope>NUCLEOTIDE SEQUENCE</scope>
    <source>
        <strain evidence="2">Rice</strain>
        <tissue evidence="2">Whole body</tissue>
    </source>
</reference>
<dbReference type="AlphaFoldDB" id="A0A2H1WLT7"/>
<accession>A0A2H1WLT7</accession>
<protein>
    <submittedName>
        <fullName evidence="2">SFRICE_038229</fullName>
    </submittedName>
</protein>